<protein>
    <submittedName>
        <fullName evidence="2">Formyl transferase-like protein</fullName>
    </submittedName>
</protein>
<keyword evidence="2" id="KW-0808">Transferase</keyword>
<dbReference type="InParanoid" id="A0A395JPA5"/>
<dbReference type="Gene3D" id="3.40.50.170">
    <property type="entry name" value="Formyl transferase, N-terminal domain"/>
    <property type="match status" value="1"/>
</dbReference>
<dbReference type="EMBL" id="QNRT01000003">
    <property type="protein sequence ID" value="RBP49894.1"/>
    <property type="molecule type" value="Genomic_DNA"/>
</dbReference>
<gene>
    <name evidence="2" type="ORF">DFR28_103326</name>
</gene>
<sequence>MNIIFITGNHPRHKYIARRIAETGHLSTVISEVRENHVPAPPTGLSEHAESLFSMHFQKRQEAESKFFEDKDWPDCRVVEITREQLNGPIVKSILSENPVDLLLSYGCHRLDDPTLDLVVGERWNIHGGLSPWYRGAITHFWPSYFLEPQMTGMTIHELTKELDAGAVVHQAAADLVRGDGVHDLACRAVLKVGEELPTVISLLRGSSVPLIKKHHSTSGKLWLVNDWRPEHLQLIYETYGDKVVDQYLDGAFQNREPKLFRQF</sequence>
<dbReference type="SUPFAM" id="SSF53328">
    <property type="entry name" value="Formyltransferase"/>
    <property type="match status" value="1"/>
</dbReference>
<keyword evidence="3" id="KW-1185">Reference proteome</keyword>
<dbReference type="InterPro" id="IPR036477">
    <property type="entry name" value="Formyl_transf_N_sf"/>
</dbReference>
<evidence type="ECO:0000259" key="1">
    <source>
        <dbReference type="Pfam" id="PF00551"/>
    </source>
</evidence>
<dbReference type="AlphaFoldDB" id="A0A395JPA5"/>
<accession>A0A395JPA5</accession>
<organism evidence="2 3">
    <name type="scientific">Arenicella xantha</name>
    <dbReference type="NCBI Taxonomy" id="644221"/>
    <lineage>
        <taxon>Bacteria</taxon>
        <taxon>Pseudomonadati</taxon>
        <taxon>Pseudomonadota</taxon>
        <taxon>Gammaproteobacteria</taxon>
        <taxon>Arenicellales</taxon>
        <taxon>Arenicellaceae</taxon>
        <taxon>Arenicella</taxon>
    </lineage>
</organism>
<name>A0A395JPA5_9GAMM</name>
<dbReference type="GO" id="GO:0016740">
    <property type="term" value="F:transferase activity"/>
    <property type="evidence" value="ECO:0007669"/>
    <property type="project" value="UniProtKB-KW"/>
</dbReference>
<dbReference type="Proteomes" id="UP000253083">
    <property type="component" value="Unassembled WGS sequence"/>
</dbReference>
<evidence type="ECO:0000313" key="3">
    <source>
        <dbReference type="Proteomes" id="UP000253083"/>
    </source>
</evidence>
<proteinExistence type="predicted"/>
<evidence type="ECO:0000313" key="2">
    <source>
        <dbReference type="EMBL" id="RBP49894.1"/>
    </source>
</evidence>
<feature type="domain" description="Formyl transferase N-terminal" evidence="1">
    <location>
        <begin position="34"/>
        <end position="190"/>
    </location>
</feature>
<dbReference type="Pfam" id="PF00551">
    <property type="entry name" value="Formyl_trans_N"/>
    <property type="match status" value="1"/>
</dbReference>
<reference evidence="2 3" key="1">
    <citation type="submission" date="2018-06" db="EMBL/GenBank/DDBJ databases">
        <title>Genomic Encyclopedia of Type Strains, Phase IV (KMG-IV): sequencing the most valuable type-strain genomes for metagenomic binning, comparative biology and taxonomic classification.</title>
        <authorList>
            <person name="Goeker M."/>
        </authorList>
    </citation>
    <scope>NUCLEOTIDE SEQUENCE [LARGE SCALE GENOMIC DNA]</scope>
    <source>
        <strain evidence="2 3">DSM 24032</strain>
    </source>
</reference>
<comment type="caution">
    <text evidence="2">The sequence shown here is derived from an EMBL/GenBank/DDBJ whole genome shotgun (WGS) entry which is preliminary data.</text>
</comment>
<dbReference type="InterPro" id="IPR002376">
    <property type="entry name" value="Formyl_transf_N"/>
</dbReference>
<dbReference type="RefSeq" id="WP_113954881.1">
    <property type="nucleotide sequence ID" value="NZ_QNRT01000003.1"/>
</dbReference>
<dbReference type="OrthoDB" id="467573at2"/>